<dbReference type="Proteomes" id="UP001057402">
    <property type="component" value="Chromosome 4"/>
</dbReference>
<evidence type="ECO:0000313" key="2">
    <source>
        <dbReference type="Proteomes" id="UP001057402"/>
    </source>
</evidence>
<sequence>MDRMLRLLASHWLLKSSLRGLPGDKVERLYGLNPTAKLFVKKGNEGSMSHRQALPMHPATQKVWLHFKDAIMDDGNRFNKVHDIAIFEYMGVDPAYIDIVSPGFVDELEKLVAVTLRLFLVMSLRNVLLNHIK</sequence>
<dbReference type="EMBL" id="CM042883">
    <property type="protein sequence ID" value="KAI4372932.1"/>
    <property type="molecule type" value="Genomic_DNA"/>
</dbReference>
<organism evidence="1 2">
    <name type="scientific">Melastoma candidum</name>
    <dbReference type="NCBI Taxonomy" id="119954"/>
    <lineage>
        <taxon>Eukaryota</taxon>
        <taxon>Viridiplantae</taxon>
        <taxon>Streptophyta</taxon>
        <taxon>Embryophyta</taxon>
        <taxon>Tracheophyta</taxon>
        <taxon>Spermatophyta</taxon>
        <taxon>Magnoliopsida</taxon>
        <taxon>eudicotyledons</taxon>
        <taxon>Gunneridae</taxon>
        <taxon>Pentapetalae</taxon>
        <taxon>rosids</taxon>
        <taxon>malvids</taxon>
        <taxon>Myrtales</taxon>
        <taxon>Melastomataceae</taxon>
        <taxon>Melastomatoideae</taxon>
        <taxon>Melastomateae</taxon>
        <taxon>Melastoma</taxon>
    </lineage>
</organism>
<keyword evidence="2" id="KW-1185">Reference proteome</keyword>
<protein>
    <submittedName>
        <fullName evidence="1">Uncharacterized protein</fullName>
    </submittedName>
</protein>
<comment type="caution">
    <text evidence="1">The sequence shown here is derived from an EMBL/GenBank/DDBJ whole genome shotgun (WGS) entry which is preliminary data.</text>
</comment>
<evidence type="ECO:0000313" key="1">
    <source>
        <dbReference type="EMBL" id="KAI4372932.1"/>
    </source>
</evidence>
<reference evidence="2" key="1">
    <citation type="journal article" date="2023" name="Front. Plant Sci.">
        <title>Chromosomal-level genome assembly of Melastoma candidum provides insights into trichome evolution.</title>
        <authorList>
            <person name="Zhong Y."/>
            <person name="Wu W."/>
            <person name="Sun C."/>
            <person name="Zou P."/>
            <person name="Liu Y."/>
            <person name="Dai S."/>
            <person name="Zhou R."/>
        </authorList>
    </citation>
    <scope>NUCLEOTIDE SEQUENCE [LARGE SCALE GENOMIC DNA]</scope>
</reference>
<accession>A0ACB9R3C0</accession>
<gene>
    <name evidence="1" type="ORF">MLD38_011111</name>
</gene>
<name>A0ACB9R3C0_9MYRT</name>
<proteinExistence type="predicted"/>